<evidence type="ECO:0000256" key="2">
    <source>
        <dbReference type="ARBA" id="ARBA00022525"/>
    </source>
</evidence>
<evidence type="ECO:0000256" key="3">
    <source>
        <dbReference type="SAM" id="MobiDB-lite"/>
    </source>
</evidence>
<organism evidence="5 6">
    <name type="scientific">Clonorchis sinensis</name>
    <name type="common">Chinese liver fluke</name>
    <dbReference type="NCBI Taxonomy" id="79923"/>
    <lineage>
        <taxon>Eukaryota</taxon>
        <taxon>Metazoa</taxon>
        <taxon>Spiralia</taxon>
        <taxon>Lophotrochozoa</taxon>
        <taxon>Platyhelminthes</taxon>
        <taxon>Trematoda</taxon>
        <taxon>Digenea</taxon>
        <taxon>Opisthorchiida</taxon>
        <taxon>Opisthorchiata</taxon>
        <taxon>Opisthorchiidae</taxon>
        <taxon>Clonorchis</taxon>
    </lineage>
</organism>
<dbReference type="Proteomes" id="UP000008909">
    <property type="component" value="Unassembled WGS sequence"/>
</dbReference>
<dbReference type="GO" id="GO:0006644">
    <property type="term" value="P:phospholipid metabolic process"/>
    <property type="evidence" value="ECO:0007669"/>
    <property type="project" value="InterPro"/>
</dbReference>
<dbReference type="InterPro" id="IPR033113">
    <property type="entry name" value="PLA2_histidine"/>
</dbReference>
<feature type="region of interest" description="Disordered" evidence="3">
    <location>
        <begin position="1"/>
        <end position="86"/>
    </location>
</feature>
<feature type="domain" description="Phospholipase A2-like central" evidence="4">
    <location>
        <begin position="220"/>
        <end position="344"/>
    </location>
</feature>
<dbReference type="PROSITE" id="PS00118">
    <property type="entry name" value="PA2_HIS"/>
    <property type="match status" value="1"/>
</dbReference>
<dbReference type="GO" id="GO:0004623">
    <property type="term" value="F:phospholipase A2 activity"/>
    <property type="evidence" value="ECO:0007669"/>
    <property type="project" value="InterPro"/>
</dbReference>
<reference evidence="5" key="1">
    <citation type="journal article" date="2011" name="Genome Biol.">
        <title>The draft genome of the carcinogenic human liver fluke Clonorchis sinensis.</title>
        <authorList>
            <person name="Wang X."/>
            <person name="Chen W."/>
            <person name="Huang Y."/>
            <person name="Sun J."/>
            <person name="Men J."/>
            <person name="Liu H."/>
            <person name="Luo F."/>
            <person name="Guo L."/>
            <person name="Lv X."/>
            <person name="Deng C."/>
            <person name="Zhou C."/>
            <person name="Fan Y."/>
            <person name="Li X."/>
            <person name="Huang L."/>
            <person name="Hu Y."/>
            <person name="Liang C."/>
            <person name="Hu X."/>
            <person name="Xu J."/>
            <person name="Yu X."/>
        </authorList>
    </citation>
    <scope>NUCLEOTIDE SEQUENCE [LARGE SCALE GENOMIC DNA]</scope>
    <source>
        <strain evidence="5">Henan</strain>
    </source>
</reference>
<dbReference type="GO" id="GO:0050482">
    <property type="term" value="P:arachidonate secretion"/>
    <property type="evidence" value="ECO:0007669"/>
    <property type="project" value="InterPro"/>
</dbReference>
<protein>
    <submittedName>
        <fullName evidence="5">Phospholipase A2 isozymes PA3A/PA3B/PA5</fullName>
    </submittedName>
</protein>
<dbReference type="InterPro" id="IPR016090">
    <property type="entry name" value="PLA2-like_dom"/>
</dbReference>
<dbReference type="AlphaFoldDB" id="G7YK84"/>
<keyword evidence="2" id="KW-0964">Secreted</keyword>
<dbReference type="SUPFAM" id="SSF48619">
    <property type="entry name" value="Phospholipase A2, PLA2"/>
    <property type="match status" value="1"/>
</dbReference>
<evidence type="ECO:0000256" key="1">
    <source>
        <dbReference type="ARBA" id="ARBA00004613"/>
    </source>
</evidence>
<name>G7YK84_CLOSI</name>
<evidence type="ECO:0000259" key="4">
    <source>
        <dbReference type="SMART" id="SM00085"/>
    </source>
</evidence>
<gene>
    <name evidence="5" type="ORF">CLF_110085</name>
</gene>
<dbReference type="Gene3D" id="1.20.90.10">
    <property type="entry name" value="Phospholipase A2 domain"/>
    <property type="match status" value="1"/>
</dbReference>
<feature type="compositionally biased region" description="Polar residues" evidence="3">
    <location>
        <begin position="36"/>
        <end position="48"/>
    </location>
</feature>
<proteinExistence type="predicted"/>
<dbReference type="PANTHER" id="PTHR12253">
    <property type="entry name" value="RH14732P"/>
    <property type="match status" value="1"/>
</dbReference>
<dbReference type="InterPro" id="IPR036444">
    <property type="entry name" value="PLipase_A2_dom_sf"/>
</dbReference>
<dbReference type="Pfam" id="PF05826">
    <property type="entry name" value="Phospholip_A2_2"/>
    <property type="match status" value="1"/>
</dbReference>
<accession>G7YK84</accession>
<evidence type="ECO:0000313" key="5">
    <source>
        <dbReference type="EMBL" id="GAA53366.1"/>
    </source>
</evidence>
<comment type="subcellular location">
    <subcellularLocation>
        <location evidence="1">Secreted</location>
    </subcellularLocation>
</comment>
<dbReference type="EMBL" id="DF143479">
    <property type="protein sequence ID" value="GAA53366.1"/>
    <property type="molecule type" value="Genomic_DNA"/>
</dbReference>
<dbReference type="SMART" id="SM00085">
    <property type="entry name" value="PA2c"/>
    <property type="match status" value="1"/>
</dbReference>
<evidence type="ECO:0000313" key="6">
    <source>
        <dbReference type="Proteomes" id="UP000008909"/>
    </source>
</evidence>
<reference key="2">
    <citation type="submission" date="2011-10" db="EMBL/GenBank/DDBJ databases">
        <title>The genome and transcriptome sequence of Clonorchis sinensis provide insights into the carcinogenic liver fluke.</title>
        <authorList>
            <person name="Wang X."/>
            <person name="Huang Y."/>
            <person name="Chen W."/>
            <person name="Liu H."/>
            <person name="Guo L."/>
            <person name="Chen Y."/>
            <person name="Luo F."/>
            <person name="Zhou W."/>
            <person name="Sun J."/>
            <person name="Mao Q."/>
            <person name="Liang P."/>
            <person name="Zhou C."/>
            <person name="Tian Y."/>
            <person name="Men J."/>
            <person name="Lv X."/>
            <person name="Huang L."/>
            <person name="Zhou J."/>
            <person name="Hu Y."/>
            <person name="Li R."/>
            <person name="Zhang F."/>
            <person name="Lei H."/>
            <person name="Li X."/>
            <person name="Hu X."/>
            <person name="Liang C."/>
            <person name="Xu J."/>
            <person name="Wu Z."/>
            <person name="Yu X."/>
        </authorList>
    </citation>
    <scope>NUCLEOTIDE SEQUENCE</scope>
    <source>
        <strain>Henan</strain>
    </source>
</reference>
<sequence>MFQVDSLEQSAAEEKAPVSTPAQQVAGQGPVAVNNEDGNSLATQTSPVSVKPPALQVTSVKPAADDNGAEQNKEQPGNVAGNDSLSLQTEKPEITTLNNSAWIYKHLIEFTADAQNKLIIGGIDNGTLIKRHKFYFEWIEIDVVCITNGCTLPSLRLFFDKKRQLRICTETVPVIDYNTFPAVEPEDETREYFSLSHFGVLTGTNLRRACLSHASAKATKEALSRRRRNADWFIVPGTLYCGPGNIYVPGGLPAMAHKTDKCCEAHDNCPNNIPAYGKRNQLRNQMPTTMSHCDCDQEFFDCLGKANSDLADAVGMMYFDVARIHCFEEHGGETTVMEPDSYYEANQD</sequence>
<keyword evidence="6" id="KW-1185">Reference proteome</keyword>
<dbReference type="GO" id="GO:0005576">
    <property type="term" value="C:extracellular region"/>
    <property type="evidence" value="ECO:0007669"/>
    <property type="project" value="UniProtKB-SubCell"/>
</dbReference>